<dbReference type="AlphaFoldDB" id="A0A174LPA7"/>
<dbReference type="EMBL" id="JAFHBD010000069">
    <property type="protein sequence ID" value="MBN2954840.1"/>
    <property type="molecule type" value="Genomic_DNA"/>
</dbReference>
<evidence type="ECO:0000313" key="4">
    <source>
        <dbReference type="Proteomes" id="UP000737612"/>
    </source>
</evidence>
<proteinExistence type="predicted"/>
<gene>
    <name evidence="2" type="ORF">JTJ23_14910</name>
    <name evidence="3" type="ORF">L0N21_03110</name>
</gene>
<dbReference type="Proteomes" id="UP001199915">
    <property type="component" value="Unassembled WGS sequence"/>
</dbReference>
<dbReference type="InterPro" id="IPR025159">
    <property type="entry name" value="AbiEi_N"/>
</dbReference>
<dbReference type="OrthoDB" id="9801429at2"/>
<reference evidence="3" key="2">
    <citation type="submission" date="2022-01" db="EMBL/GenBank/DDBJ databases">
        <title>Collection of gut derived symbiotic bacterial strains cultured from healthy donors.</title>
        <authorList>
            <person name="Lin H."/>
            <person name="Kohout C."/>
            <person name="Waligurski E."/>
            <person name="Pamer E.G."/>
        </authorList>
    </citation>
    <scope>NUCLEOTIDE SEQUENCE</scope>
    <source>
        <strain evidence="3">DFI.5.49</strain>
    </source>
</reference>
<organism evidence="2 4">
    <name type="scientific">Fusicatenibacter saccharivorans</name>
    <dbReference type="NCBI Taxonomy" id="1150298"/>
    <lineage>
        <taxon>Bacteria</taxon>
        <taxon>Bacillati</taxon>
        <taxon>Bacillota</taxon>
        <taxon>Clostridia</taxon>
        <taxon>Lachnospirales</taxon>
        <taxon>Lachnospiraceae</taxon>
        <taxon>Fusicatenibacter</taxon>
    </lineage>
</organism>
<comment type="caution">
    <text evidence="2">The sequence shown here is derived from an EMBL/GenBank/DDBJ whole genome shotgun (WGS) entry which is preliminary data.</text>
</comment>
<protein>
    <submittedName>
        <fullName evidence="2">Type IV toxin-antitoxin system AbiEi family antitoxin domain-containing protein</fullName>
    </submittedName>
</protein>
<reference evidence="2" key="1">
    <citation type="submission" date="2021-02" db="EMBL/GenBank/DDBJ databases">
        <title>Metagenome-assembled genomes from human diarrheal sample B26.</title>
        <authorList>
            <person name="Ateba T.P."/>
            <person name="Alayande K.A."/>
            <person name="Mwanza M."/>
        </authorList>
    </citation>
    <scope>NUCLEOTIDE SEQUENCE</scope>
    <source>
        <strain evidence="2">06WH</strain>
    </source>
</reference>
<sequence>MNVKEKIEELREASEDGTITAAQVTEAGLHRSVLQKFVKSGEIYRFGRGLYVWSDVWEDDFYLLQRKYGRGIYSHDTALYLRGYSDRTPAKYTMTFPKGYNASSLKRENLIVKRVVPENYELGRIEMKSPSGNPIRVYNLERTLCDILRGSGSDIQIVGEAMKRYAASKDKNIHRLMQYADQLRVKPKVLRYMEVLL</sequence>
<name>A0A174LPA7_9FIRM</name>
<dbReference type="Proteomes" id="UP000737612">
    <property type="component" value="Unassembled WGS sequence"/>
</dbReference>
<evidence type="ECO:0000259" key="1">
    <source>
        <dbReference type="Pfam" id="PF13338"/>
    </source>
</evidence>
<evidence type="ECO:0000313" key="2">
    <source>
        <dbReference type="EMBL" id="MBN2954840.1"/>
    </source>
</evidence>
<evidence type="ECO:0000313" key="3">
    <source>
        <dbReference type="EMBL" id="MCG4764514.1"/>
    </source>
</evidence>
<dbReference type="RefSeq" id="WP_022463308.1">
    <property type="nucleotide sequence ID" value="NZ_CABJFB010000001.1"/>
</dbReference>
<accession>A0A174LPA7</accession>
<dbReference type="EMBL" id="JAKNFS010000003">
    <property type="protein sequence ID" value="MCG4764514.1"/>
    <property type="molecule type" value="Genomic_DNA"/>
</dbReference>
<dbReference type="Pfam" id="PF13338">
    <property type="entry name" value="AbiEi_4"/>
    <property type="match status" value="1"/>
</dbReference>
<feature type="domain" description="AbiEi antitoxin N-terminal" evidence="1">
    <location>
        <begin position="12"/>
        <end position="52"/>
    </location>
</feature>